<evidence type="ECO:0000313" key="2">
    <source>
        <dbReference type="EMBL" id="MBK3515901.1"/>
    </source>
</evidence>
<dbReference type="InterPro" id="IPR029058">
    <property type="entry name" value="AB_hydrolase_fold"/>
</dbReference>
<keyword evidence="1" id="KW-0732">Signal</keyword>
<proteinExistence type="predicted"/>
<dbReference type="PROSITE" id="PS51257">
    <property type="entry name" value="PROKAR_LIPOPROTEIN"/>
    <property type="match status" value="1"/>
</dbReference>
<dbReference type="Gene3D" id="3.40.50.1820">
    <property type="entry name" value="alpha/beta hydrolase"/>
    <property type="match status" value="1"/>
</dbReference>
<evidence type="ECO:0000313" key="3">
    <source>
        <dbReference type="Proteomes" id="UP000605676"/>
    </source>
</evidence>
<dbReference type="InterPro" id="IPR011050">
    <property type="entry name" value="Pectin_lyase_fold/virulence"/>
</dbReference>
<protein>
    <submittedName>
        <fullName evidence="2">Uncharacterized protein</fullName>
    </submittedName>
</protein>
<dbReference type="Proteomes" id="UP000605676">
    <property type="component" value="Unassembled WGS sequence"/>
</dbReference>
<evidence type="ECO:0000256" key="1">
    <source>
        <dbReference type="SAM" id="SignalP"/>
    </source>
</evidence>
<reference evidence="2 3" key="1">
    <citation type="submission" date="2021-01" db="EMBL/GenBank/DDBJ databases">
        <title>Carboxyliciviraga sp.nov., isolated from coastal sediments.</title>
        <authorList>
            <person name="Lu D."/>
            <person name="Zhang T."/>
        </authorList>
    </citation>
    <scope>NUCLEOTIDE SEQUENCE [LARGE SCALE GENOMIC DNA]</scope>
    <source>
        <strain evidence="2 3">N1Y132</strain>
    </source>
</reference>
<dbReference type="SUPFAM" id="SSF51126">
    <property type="entry name" value="Pectin lyase-like"/>
    <property type="match status" value="1"/>
</dbReference>
<dbReference type="SUPFAM" id="SSF53474">
    <property type="entry name" value="alpha/beta-Hydrolases"/>
    <property type="match status" value="1"/>
</dbReference>
<gene>
    <name evidence="2" type="ORF">JIV24_01015</name>
</gene>
<feature type="signal peptide" evidence="1">
    <location>
        <begin position="1"/>
        <end position="20"/>
    </location>
</feature>
<dbReference type="InterPro" id="IPR012334">
    <property type="entry name" value="Pectin_lyas_fold"/>
</dbReference>
<dbReference type="EMBL" id="JAENRR010000002">
    <property type="protein sequence ID" value="MBK3515901.1"/>
    <property type="molecule type" value="Genomic_DNA"/>
</dbReference>
<accession>A0ABS1HE15</accession>
<feature type="chain" id="PRO_5046896877" evidence="1">
    <location>
        <begin position="21"/>
        <end position="536"/>
    </location>
</feature>
<keyword evidence="3" id="KW-1185">Reference proteome</keyword>
<organism evidence="2 3">
    <name type="scientific">Carboxylicivirga marina</name>
    <dbReference type="NCBI Taxonomy" id="2800988"/>
    <lineage>
        <taxon>Bacteria</taxon>
        <taxon>Pseudomonadati</taxon>
        <taxon>Bacteroidota</taxon>
        <taxon>Bacteroidia</taxon>
        <taxon>Marinilabiliales</taxon>
        <taxon>Marinilabiliaceae</taxon>
        <taxon>Carboxylicivirga</taxon>
    </lineage>
</organism>
<name>A0ABS1HE15_9BACT</name>
<comment type="caution">
    <text evidence="2">The sequence shown here is derived from an EMBL/GenBank/DDBJ whole genome shotgun (WGS) entry which is preliminary data.</text>
</comment>
<dbReference type="RefSeq" id="WP_200463133.1">
    <property type="nucleotide sequence ID" value="NZ_JAENRR010000002.1"/>
</dbReference>
<sequence length="536" mass="60201">MKQLKQPVSLILLSCLLAMACSDKQDAFILPSDDEQSTKPWYELAELYDFDRNTIFVQSGESIQEAINVANGGDVIYIEPGTYSEALTIEKENIQLIGIFNDNQKVILQNPGSHITAIKGHQSTEVINIEPTGFANDGVSIESLNSQSLKGRRSHMKMNRKHLGGNIYHYTFNVQMGYGEYDKVIIHRVIKEQRPYRALKTKGNIFMVHGAIQDFEDIFLKAGALEINEQTSAPYYLAQHGIDVWGIDLAWTKVPMEPSDFSFMKEWGVSRDIHHTLTAMTFARFIRGFTGQGFKKMNLLGFSYGVSVAYGAASLETQQHRICRDIKGLIPVDSEFKGNPKNNESACSVAASHMALINDGMYHYPWGVGFIQLASMTMAAPDDMSTISGFEGLTNLQMMMAIGSGHDGTHFHGGNPFGFTYTDPMRFVRLGTQLSPHMPRLAFYEMVAVRCPDLDVNIDDYIHKIKVPIFFITAEGGAGPMGNYTTSLTKSKDIEWLNINDPKQDTETDFGHADLWMAYQASEWVWKPLKLWLLKH</sequence>
<dbReference type="Gene3D" id="2.160.20.10">
    <property type="entry name" value="Single-stranded right-handed beta-helix, Pectin lyase-like"/>
    <property type="match status" value="1"/>
</dbReference>